<accession>S5TFU7</accession>
<proteinExistence type="predicted"/>
<dbReference type="InterPro" id="IPR051083">
    <property type="entry name" value="GrpII_Intron_Splice-Mob/Def"/>
</dbReference>
<dbReference type="PANTHER" id="PTHR34047">
    <property type="entry name" value="NUCLEAR INTRON MATURASE 1, MITOCHONDRIAL-RELATED"/>
    <property type="match status" value="1"/>
</dbReference>
<protein>
    <submittedName>
        <fullName evidence="1">Uncharacterized protein</fullName>
    </submittedName>
</protein>
<geneLocation type="mitochondrion" evidence="1"/>
<organism evidence="1">
    <name type="scientific">Candida oxycetoniae</name>
    <dbReference type="NCBI Taxonomy" id="497107"/>
    <lineage>
        <taxon>Eukaryota</taxon>
        <taxon>Fungi</taxon>
        <taxon>Dikarya</taxon>
        <taxon>Ascomycota</taxon>
        <taxon>Saccharomycotina</taxon>
        <taxon>Pichiomycetes</taxon>
        <taxon>Debaryomycetaceae</taxon>
        <taxon>Candida/Lodderomyces clade</taxon>
        <taxon>Candida</taxon>
    </lineage>
</organism>
<sequence>MNKQLTYVNSLAFRLFAVDKLSKYRGSRTFGIDNIYIKWLDSDKELYQYLVELLKSTVKYPKNYKADIVKRVWIPKANGKLRPISIPTLRYRALQLLINLVLEPLIEMTSDPHSFGFRPYRSSIECYNLS</sequence>
<dbReference type="SUPFAM" id="SSF56672">
    <property type="entry name" value="DNA/RNA polymerases"/>
    <property type="match status" value="1"/>
</dbReference>
<reference evidence="1" key="1">
    <citation type="submission" date="2013-04" db="EMBL/GenBank/DDBJ databases">
        <authorList>
            <person name="Hegedusova E."/>
            <person name="Fricova D."/>
            <person name="Brejova B."/>
            <person name="Nosek J."/>
        </authorList>
    </citation>
    <scope>NUCLEOTIDE SEQUENCE</scope>
    <source>
        <strain evidence="1">AS2.3656</strain>
    </source>
</reference>
<evidence type="ECO:0000313" key="1">
    <source>
        <dbReference type="EMBL" id="AGS44327.1"/>
    </source>
</evidence>
<gene>
    <name evidence="1" type="primary">orf130</name>
</gene>
<dbReference type="PANTHER" id="PTHR34047:SF8">
    <property type="entry name" value="PROTEIN YKFC"/>
    <property type="match status" value="1"/>
</dbReference>
<dbReference type="InterPro" id="IPR043502">
    <property type="entry name" value="DNA/RNA_pol_sf"/>
</dbReference>
<dbReference type="EMBL" id="KC993187">
    <property type="protein sequence ID" value="AGS44327.1"/>
    <property type="molecule type" value="Genomic_DNA"/>
</dbReference>
<keyword evidence="1" id="KW-0496">Mitochondrion</keyword>
<dbReference type="GeneID" id="16694724"/>
<name>S5TFU7_9ASCO</name>
<dbReference type="AlphaFoldDB" id="S5TFU7"/>
<dbReference type="RefSeq" id="YP_008475029.1">
    <property type="nucleotide sequence ID" value="NC_022162.1"/>
</dbReference>